<evidence type="ECO:0000313" key="4">
    <source>
        <dbReference type="Proteomes" id="UP000288805"/>
    </source>
</evidence>
<feature type="compositionally biased region" description="Basic and acidic residues" evidence="1">
    <location>
        <begin position="257"/>
        <end position="266"/>
    </location>
</feature>
<feature type="region of interest" description="Disordered" evidence="1">
    <location>
        <begin position="336"/>
        <end position="372"/>
    </location>
</feature>
<protein>
    <submittedName>
        <fullName evidence="3">LINE-1 retrotransposable element ORF2 protein</fullName>
    </submittedName>
</protein>
<gene>
    <name evidence="3" type="primary">LORF2_115</name>
    <name evidence="3" type="ORF">CK203_047005</name>
</gene>
<dbReference type="InterPro" id="IPR000477">
    <property type="entry name" value="RT_dom"/>
</dbReference>
<dbReference type="InterPro" id="IPR043502">
    <property type="entry name" value="DNA/RNA_pol_sf"/>
</dbReference>
<evidence type="ECO:0000259" key="2">
    <source>
        <dbReference type="PROSITE" id="PS50878"/>
    </source>
</evidence>
<dbReference type="Proteomes" id="UP000288805">
    <property type="component" value="Unassembled WGS sequence"/>
</dbReference>
<name>A0A438FWI6_VITVI</name>
<evidence type="ECO:0000313" key="3">
    <source>
        <dbReference type="EMBL" id="RVW64322.1"/>
    </source>
</evidence>
<feature type="domain" description="Reverse transcriptase" evidence="2">
    <location>
        <begin position="809"/>
        <end position="1087"/>
    </location>
</feature>
<dbReference type="PANTHER" id="PTHR33116">
    <property type="entry name" value="REVERSE TRANSCRIPTASE ZINC-BINDING DOMAIN-CONTAINING PROTEIN-RELATED-RELATED"/>
    <property type="match status" value="1"/>
</dbReference>
<dbReference type="SUPFAM" id="SSF56672">
    <property type="entry name" value="DNA/RNA polymerases"/>
    <property type="match status" value="1"/>
</dbReference>
<accession>A0A438FWI6</accession>
<feature type="region of interest" description="Disordered" evidence="1">
    <location>
        <begin position="1363"/>
        <end position="1384"/>
    </location>
</feature>
<feature type="region of interest" description="Disordered" evidence="1">
    <location>
        <begin position="223"/>
        <end position="266"/>
    </location>
</feature>
<dbReference type="Pfam" id="PF00078">
    <property type="entry name" value="RVT_1"/>
    <property type="match status" value="1"/>
</dbReference>
<dbReference type="EMBL" id="QGNW01000722">
    <property type="protein sequence ID" value="RVW64322.1"/>
    <property type="molecule type" value="Genomic_DNA"/>
</dbReference>
<dbReference type="Gene3D" id="3.60.10.10">
    <property type="entry name" value="Endonuclease/exonuclease/phosphatase"/>
    <property type="match status" value="1"/>
</dbReference>
<comment type="caution">
    <text evidence="3">The sequence shown here is derived from an EMBL/GenBank/DDBJ whole genome shotgun (WGS) entry which is preliminary data.</text>
</comment>
<sequence length="1549" mass="176109">MERTLKVSVERKTVLVRWEGEHGGNWCSITEHSRGYVYALGFEKEEVGWLIELLTKAIELKSHLGFNRKYRGKSCVHLMEVYFNNHERFIRISEFATNRKPTFLVIPEDEKGRDCGKWAEIGRAVARSLGKKGVATIVPFSGRKGVFFVETKEEALFLHDLRFIKIEGGNSLQLRRWSPKENSIVEGKFRGGGIELQGVPFHLWSEQGEVVGGEEIRRGRVMGESTREGFESHSGTGGGRREEKDRSTAGGSFRVGEVGRKKKEEERCSAEVLPAGTRGKNGQCMGNNWLSLNSKKLNYGPVGTEMAGEASAGGDETFSGENGSMRMDLGTEEKKPVGKLGSLRNEGGSARGKGKGVAAESDVQTRGSTKKEVKFGSKKLWNTLFPLSSARRHGSRSRSEPLLLGKPSSSSVELPMEVAFGAGAQWERGLSASPLFMCRSFRKWCSWGGHRHLKAETLRANHFMKKKGKDFWAKWGLIFVVLQSCFCLLILKSENGVGIPNLVMVESQSAYSNQLPESLNLIKSKPNVPSEVSNLVMVSQGGRADALQDCETWWYRIGGLGSMLFFHENNKLEYQSDFNVLRRSSEKLGESSLTSSMKDFDDFIRECELLDPPLRNAPFTWSNMQETPVCKRLDRFLYSNEWEQSFPQSLQEVLPRRTSDHWPIVLETNPFKWGPIPFKLENMWLQHPNFKECFKSWWRGFQGTGWEGHRFMRKLQFVKANLKEWNKVSFGVLDERKKNILNEIANLDAIEQGGESASRLDSLFTEEEIYKAIFQLDRDKAPCPDGFTIVVFQDCWDVIKEDLVRVFAEFHSSGFINQSTNASFIVLLPKKSMTKKISDYKPISLITSLYKIIAKVLSRRLRRVLHETIHSTQGAFVQGRQILDAVLIANKMVDEKRRSREEGVVFKIDFEKAYDHVCWDFLDHVLEKKGFSPRWRKWMRGCLSTVSFAVLVNGNAKGWVKASKGLRQGDPLSLFLFTLVANVLSRMLLRAEERNLLVGFRVGRNRTRVSHLEFVDDTIFFFNTREEDLHSLKSLLLVFGQIFGLKVNLDKSNIYGINLKQNHLSRLAKLLDCKVSGWPIPYLGLPLGGNPKTCGFWDPVIERISRRLDGWQKAFLSFGGRITLIQSCLTHMPCYYFLSLFKIPASVAAKIERLQRDFLWSGVGEGKRDHLVSWDVVCKPKAKGGMGFGKIVLRNVALSGKWLWRYPREGSALWHKAILSIYGSHSNGWDANTIVRWLHRCPWKAIAQVFQEFSKFTRFVMRDPDPYLLQGFLQSNISFLPYPNVLVLHQFSLLSVFGNLKSLSKSSPLSGWWHTGRLFQLAKMDWVPQGAFLTCCPSITMALTDKRNALPRIPVMVNMASTSFTSEKNQKPQESSDQLNATSRNSMMMDEYSDEDEEFQAPETEQEAYSMSLPNEVKGTAMEEEPQDKIDVSCFSGNLRRDDRDKGRDCWTISDGNNFRVRSKHFCYDKRRFLQGNILWILLLLIGSKTQNGSTMLLGDKAVQHNICGIRKYENPLPPCQCYLFHLLGDTFYPKAQFVGTALVCQIAA</sequence>
<evidence type="ECO:0000256" key="1">
    <source>
        <dbReference type="SAM" id="MobiDB-lite"/>
    </source>
</evidence>
<dbReference type="PROSITE" id="PS50878">
    <property type="entry name" value="RT_POL"/>
    <property type="match status" value="1"/>
</dbReference>
<reference evidence="3 4" key="1">
    <citation type="journal article" date="2018" name="PLoS Genet.">
        <title>Population sequencing reveals clonal diversity and ancestral inbreeding in the grapevine cultivar Chardonnay.</title>
        <authorList>
            <person name="Roach M.J."/>
            <person name="Johnson D.L."/>
            <person name="Bohlmann J."/>
            <person name="van Vuuren H.J."/>
            <person name="Jones S.J."/>
            <person name="Pretorius I.S."/>
            <person name="Schmidt S.A."/>
            <person name="Borneman A.R."/>
        </authorList>
    </citation>
    <scope>NUCLEOTIDE SEQUENCE [LARGE SCALE GENOMIC DNA]</scope>
    <source>
        <strain evidence="4">cv. Chardonnay</strain>
        <tissue evidence="3">Leaf</tissue>
    </source>
</reference>
<dbReference type="PANTHER" id="PTHR33116:SF78">
    <property type="entry name" value="OS12G0587133 PROTEIN"/>
    <property type="match status" value="1"/>
</dbReference>
<dbReference type="CDD" id="cd01650">
    <property type="entry name" value="RT_nLTR_like"/>
    <property type="match status" value="1"/>
</dbReference>
<proteinExistence type="predicted"/>
<dbReference type="InterPro" id="IPR036691">
    <property type="entry name" value="Endo/exonu/phosph_ase_sf"/>
</dbReference>
<dbReference type="SUPFAM" id="SSF56219">
    <property type="entry name" value="DNase I-like"/>
    <property type="match status" value="1"/>
</dbReference>
<organism evidence="3 4">
    <name type="scientific">Vitis vinifera</name>
    <name type="common">Grape</name>
    <dbReference type="NCBI Taxonomy" id="29760"/>
    <lineage>
        <taxon>Eukaryota</taxon>
        <taxon>Viridiplantae</taxon>
        <taxon>Streptophyta</taxon>
        <taxon>Embryophyta</taxon>
        <taxon>Tracheophyta</taxon>
        <taxon>Spermatophyta</taxon>
        <taxon>Magnoliopsida</taxon>
        <taxon>eudicotyledons</taxon>
        <taxon>Gunneridae</taxon>
        <taxon>Pentapetalae</taxon>
        <taxon>rosids</taxon>
        <taxon>Vitales</taxon>
        <taxon>Vitaceae</taxon>
        <taxon>Viteae</taxon>
        <taxon>Vitis</taxon>
    </lineage>
</organism>